<comment type="similarity">
    <text evidence="2">Belongs to the cysteine synthase/cystathionine beta-synthase family.</text>
</comment>
<organism evidence="5 6">
    <name type="scientific">Paludibaculum fermentans</name>
    <dbReference type="NCBI Taxonomy" id="1473598"/>
    <lineage>
        <taxon>Bacteria</taxon>
        <taxon>Pseudomonadati</taxon>
        <taxon>Acidobacteriota</taxon>
        <taxon>Terriglobia</taxon>
        <taxon>Bryobacterales</taxon>
        <taxon>Bryobacteraceae</taxon>
        <taxon>Paludibaculum</taxon>
    </lineage>
</organism>
<evidence type="ECO:0000256" key="1">
    <source>
        <dbReference type="ARBA" id="ARBA00001933"/>
    </source>
</evidence>
<dbReference type="EMBL" id="CP063849">
    <property type="protein sequence ID" value="QOY86117.1"/>
    <property type="molecule type" value="Genomic_DNA"/>
</dbReference>
<dbReference type="KEGG" id="pfer:IRI77_25350"/>
<sequence>MLASPAILPPLRGQHLLALIGHTPLVRLDQSTADLPGIEIWLKLEFVNPGGSVKDRPARNIILDGERTGRLNPDKIILDATSGNTGIAYAMIGAARGYKVKLCLPANASEERKRILNVLGAELVLTDPGEGSDGAFRKVRELYAADPERYFYADQYNNDANWKAHFHTTAPEIMEQTHGRLTHFVALLGTTGTFTGTSRRLKRDLPHVECWSAQPATPFHGVEGTKHLPSAIVPGIYDETVADGNLWIETEDAYAMARKMAREEGLLLGISAAGNIVAARKLGQRLVQEGKRGVIVTIACDGASKYLSDGFWNEND</sequence>
<dbReference type="PROSITE" id="PS00901">
    <property type="entry name" value="CYS_SYNTHASE"/>
    <property type="match status" value="1"/>
</dbReference>
<evidence type="ECO:0000259" key="4">
    <source>
        <dbReference type="Pfam" id="PF00291"/>
    </source>
</evidence>
<dbReference type="InterPro" id="IPR001926">
    <property type="entry name" value="TrpB-like_PALP"/>
</dbReference>
<keyword evidence="3" id="KW-0663">Pyridoxal phosphate</keyword>
<dbReference type="AlphaFoldDB" id="A0A7S7NM29"/>
<protein>
    <submittedName>
        <fullName evidence="5">Pyridoxal-phosphate dependent enzyme</fullName>
    </submittedName>
</protein>
<evidence type="ECO:0000313" key="6">
    <source>
        <dbReference type="Proteomes" id="UP000593892"/>
    </source>
</evidence>
<dbReference type="RefSeq" id="WP_194447786.1">
    <property type="nucleotide sequence ID" value="NZ_CP063849.1"/>
</dbReference>
<comment type="cofactor">
    <cofactor evidence="1">
        <name>pyridoxal 5'-phosphate</name>
        <dbReference type="ChEBI" id="CHEBI:597326"/>
    </cofactor>
</comment>
<dbReference type="Gene3D" id="3.40.50.1100">
    <property type="match status" value="2"/>
</dbReference>
<evidence type="ECO:0000256" key="2">
    <source>
        <dbReference type="ARBA" id="ARBA00007103"/>
    </source>
</evidence>
<dbReference type="InterPro" id="IPR050214">
    <property type="entry name" value="Cys_Synth/Cystath_Beta-Synth"/>
</dbReference>
<dbReference type="PANTHER" id="PTHR10314">
    <property type="entry name" value="CYSTATHIONINE BETA-SYNTHASE"/>
    <property type="match status" value="1"/>
</dbReference>
<feature type="domain" description="Tryptophan synthase beta chain-like PALP" evidence="4">
    <location>
        <begin position="19"/>
        <end position="301"/>
    </location>
</feature>
<dbReference type="Proteomes" id="UP000593892">
    <property type="component" value="Chromosome"/>
</dbReference>
<dbReference type="CDD" id="cd01561">
    <property type="entry name" value="CBS_like"/>
    <property type="match status" value="1"/>
</dbReference>
<dbReference type="InterPro" id="IPR001216">
    <property type="entry name" value="P-phosphate_BS"/>
</dbReference>
<proteinExistence type="inferred from homology"/>
<gene>
    <name evidence="5" type="ORF">IRI77_25350</name>
</gene>
<keyword evidence="6" id="KW-1185">Reference proteome</keyword>
<evidence type="ECO:0000256" key="3">
    <source>
        <dbReference type="ARBA" id="ARBA00022898"/>
    </source>
</evidence>
<evidence type="ECO:0000313" key="5">
    <source>
        <dbReference type="EMBL" id="QOY86117.1"/>
    </source>
</evidence>
<dbReference type="SUPFAM" id="SSF53686">
    <property type="entry name" value="Tryptophan synthase beta subunit-like PLP-dependent enzymes"/>
    <property type="match status" value="1"/>
</dbReference>
<dbReference type="InterPro" id="IPR036052">
    <property type="entry name" value="TrpB-like_PALP_sf"/>
</dbReference>
<dbReference type="GO" id="GO:0016765">
    <property type="term" value="F:transferase activity, transferring alkyl or aryl (other than methyl) groups"/>
    <property type="evidence" value="ECO:0007669"/>
    <property type="project" value="UniProtKB-ARBA"/>
</dbReference>
<dbReference type="Pfam" id="PF00291">
    <property type="entry name" value="PALP"/>
    <property type="match status" value="1"/>
</dbReference>
<dbReference type="FunFam" id="3.40.50.1100:FF:000003">
    <property type="entry name" value="Cystathionine beta-synthase"/>
    <property type="match status" value="1"/>
</dbReference>
<name>A0A7S7NM29_PALFE</name>
<dbReference type="GO" id="GO:0006535">
    <property type="term" value="P:cysteine biosynthetic process from serine"/>
    <property type="evidence" value="ECO:0007669"/>
    <property type="project" value="InterPro"/>
</dbReference>
<reference evidence="5 6" key="1">
    <citation type="submission" date="2020-10" db="EMBL/GenBank/DDBJ databases">
        <title>Complete genome sequence of Paludibaculum fermentans P105T, a facultatively anaerobic acidobacterium capable of dissimilatory Fe(III) reduction.</title>
        <authorList>
            <person name="Dedysh S.N."/>
            <person name="Beletsky A.V."/>
            <person name="Kulichevskaya I.S."/>
            <person name="Mardanov A.V."/>
            <person name="Ravin N.V."/>
        </authorList>
    </citation>
    <scope>NUCLEOTIDE SEQUENCE [LARGE SCALE GENOMIC DNA]</scope>
    <source>
        <strain evidence="5 6">P105</strain>
    </source>
</reference>
<accession>A0A7S7NM29</accession>